<gene>
    <name evidence="5" type="ORF">CVIRNUC_002219</name>
</gene>
<dbReference type="InterPro" id="IPR052355">
    <property type="entry name" value="CENP-V-like"/>
</dbReference>
<name>A0AAV1HX20_9CHLO</name>
<dbReference type="AlphaFoldDB" id="A0AAV1HX20"/>
<dbReference type="Gene3D" id="2.170.150.70">
    <property type="match status" value="1"/>
</dbReference>
<keyword evidence="6" id="KW-1185">Reference proteome</keyword>
<evidence type="ECO:0000256" key="1">
    <source>
        <dbReference type="ARBA" id="ARBA00005495"/>
    </source>
</evidence>
<dbReference type="GO" id="GO:0016846">
    <property type="term" value="F:carbon-sulfur lyase activity"/>
    <property type="evidence" value="ECO:0007669"/>
    <property type="project" value="InterPro"/>
</dbReference>
<proteinExistence type="inferred from homology"/>
<evidence type="ECO:0000313" key="6">
    <source>
        <dbReference type="Proteomes" id="UP001314263"/>
    </source>
</evidence>
<dbReference type="InterPro" id="IPR011057">
    <property type="entry name" value="Mss4-like_sf"/>
</dbReference>
<dbReference type="PANTHER" id="PTHR28620:SF1">
    <property type="entry name" value="CENP-V_GFA DOMAIN-CONTAINING PROTEIN"/>
    <property type="match status" value="1"/>
</dbReference>
<dbReference type="EMBL" id="CAUYUE010000003">
    <property type="protein sequence ID" value="CAK0753419.1"/>
    <property type="molecule type" value="Genomic_DNA"/>
</dbReference>
<sequence length="131" mass="14953">MTPHAGDQVVHRGGCHCGAVRFQAKGSNVVTAMRCNCSICKMKQNHHFMVPEADFQLLQGEDKLTLYQFNTKEAKHLFCSMCGVQSFYRPRSDPDCYAVTVQCIDDGSIKEAHIEDVDGQNWEQWQRERRA</sequence>
<comment type="similarity">
    <text evidence="1">Belongs to the Gfa family.</text>
</comment>
<evidence type="ECO:0000256" key="2">
    <source>
        <dbReference type="ARBA" id="ARBA00022723"/>
    </source>
</evidence>
<comment type="caution">
    <text evidence="5">The sequence shown here is derived from an EMBL/GenBank/DDBJ whole genome shotgun (WGS) entry which is preliminary data.</text>
</comment>
<protein>
    <recommendedName>
        <fullName evidence="4">CENP-V/GFA domain-containing protein</fullName>
    </recommendedName>
</protein>
<dbReference type="Pfam" id="PF04828">
    <property type="entry name" value="GFA"/>
    <property type="match status" value="1"/>
</dbReference>
<evidence type="ECO:0000313" key="5">
    <source>
        <dbReference type="EMBL" id="CAK0753419.1"/>
    </source>
</evidence>
<dbReference type="Proteomes" id="UP001314263">
    <property type="component" value="Unassembled WGS sequence"/>
</dbReference>
<reference evidence="5 6" key="1">
    <citation type="submission" date="2023-10" db="EMBL/GenBank/DDBJ databases">
        <authorList>
            <person name="Maclean D."/>
            <person name="Macfadyen A."/>
        </authorList>
    </citation>
    <scope>NUCLEOTIDE SEQUENCE [LARGE SCALE GENOMIC DNA]</scope>
</reference>
<dbReference type="GO" id="GO:0046872">
    <property type="term" value="F:metal ion binding"/>
    <property type="evidence" value="ECO:0007669"/>
    <property type="project" value="UniProtKB-KW"/>
</dbReference>
<dbReference type="InterPro" id="IPR006913">
    <property type="entry name" value="CENP-V/GFA"/>
</dbReference>
<keyword evidence="2" id="KW-0479">Metal-binding</keyword>
<dbReference type="SUPFAM" id="SSF51316">
    <property type="entry name" value="Mss4-like"/>
    <property type="match status" value="1"/>
</dbReference>
<evidence type="ECO:0000259" key="4">
    <source>
        <dbReference type="PROSITE" id="PS51891"/>
    </source>
</evidence>
<evidence type="ECO:0000256" key="3">
    <source>
        <dbReference type="ARBA" id="ARBA00022833"/>
    </source>
</evidence>
<accession>A0AAV1HX20</accession>
<dbReference type="PANTHER" id="PTHR28620">
    <property type="entry name" value="CENTROMERE PROTEIN V"/>
    <property type="match status" value="1"/>
</dbReference>
<organism evidence="5 6">
    <name type="scientific">Coccomyxa viridis</name>
    <dbReference type="NCBI Taxonomy" id="1274662"/>
    <lineage>
        <taxon>Eukaryota</taxon>
        <taxon>Viridiplantae</taxon>
        <taxon>Chlorophyta</taxon>
        <taxon>core chlorophytes</taxon>
        <taxon>Trebouxiophyceae</taxon>
        <taxon>Trebouxiophyceae incertae sedis</taxon>
        <taxon>Coccomyxaceae</taxon>
        <taxon>Coccomyxa</taxon>
    </lineage>
</organism>
<dbReference type="PROSITE" id="PS51891">
    <property type="entry name" value="CENP_V_GFA"/>
    <property type="match status" value="1"/>
</dbReference>
<keyword evidence="3" id="KW-0862">Zinc</keyword>
<feature type="domain" description="CENP-V/GFA" evidence="4">
    <location>
        <begin position="11"/>
        <end position="123"/>
    </location>
</feature>